<feature type="coiled-coil region" evidence="4">
    <location>
        <begin position="326"/>
        <end position="362"/>
    </location>
</feature>
<dbReference type="InterPro" id="IPR011990">
    <property type="entry name" value="TPR-like_helical_dom_sf"/>
</dbReference>
<keyword evidence="1" id="KW-0805">Transcription regulation</keyword>
<reference evidence="7" key="1">
    <citation type="submission" date="2020-10" db="EMBL/GenBank/DDBJ databases">
        <authorList>
            <person name="Gilroy R."/>
        </authorList>
    </citation>
    <scope>NUCLEOTIDE SEQUENCE</scope>
    <source>
        <strain evidence="7">B1-8020</strain>
    </source>
</reference>
<evidence type="ECO:0000259" key="6">
    <source>
        <dbReference type="PROSITE" id="PS01124"/>
    </source>
</evidence>
<feature type="domain" description="HTH araC/xylS-type" evidence="6">
    <location>
        <begin position="426"/>
        <end position="533"/>
    </location>
</feature>
<dbReference type="PANTHER" id="PTHR43280:SF2">
    <property type="entry name" value="HTH-TYPE TRANSCRIPTIONAL REGULATOR EXSA"/>
    <property type="match status" value="1"/>
</dbReference>
<keyword evidence="5" id="KW-0812">Transmembrane</keyword>
<gene>
    <name evidence="7" type="ORF">IAB81_00645</name>
</gene>
<evidence type="ECO:0000313" key="7">
    <source>
        <dbReference type="EMBL" id="MBO8472125.1"/>
    </source>
</evidence>
<dbReference type="Gene3D" id="1.25.40.10">
    <property type="entry name" value="Tetratricopeptide repeat domain"/>
    <property type="match status" value="2"/>
</dbReference>
<dbReference type="AlphaFoldDB" id="A0A9D9IH90"/>
<feature type="transmembrane region" description="Helical" evidence="5">
    <location>
        <begin position="366"/>
        <end position="384"/>
    </location>
</feature>
<dbReference type="GO" id="GO:0003700">
    <property type="term" value="F:DNA-binding transcription factor activity"/>
    <property type="evidence" value="ECO:0007669"/>
    <property type="project" value="InterPro"/>
</dbReference>
<dbReference type="Proteomes" id="UP000823604">
    <property type="component" value="Unassembled WGS sequence"/>
</dbReference>
<dbReference type="InterPro" id="IPR009057">
    <property type="entry name" value="Homeodomain-like_sf"/>
</dbReference>
<dbReference type="Gene3D" id="1.10.10.60">
    <property type="entry name" value="Homeodomain-like"/>
    <property type="match status" value="2"/>
</dbReference>
<accession>A0A9D9IH90</accession>
<dbReference type="PROSITE" id="PS01124">
    <property type="entry name" value="HTH_ARAC_FAMILY_2"/>
    <property type="match status" value="1"/>
</dbReference>
<evidence type="ECO:0000313" key="8">
    <source>
        <dbReference type="Proteomes" id="UP000823604"/>
    </source>
</evidence>
<dbReference type="InterPro" id="IPR018062">
    <property type="entry name" value="HTH_AraC-typ_CS"/>
</dbReference>
<dbReference type="PANTHER" id="PTHR43280">
    <property type="entry name" value="ARAC-FAMILY TRANSCRIPTIONAL REGULATOR"/>
    <property type="match status" value="1"/>
</dbReference>
<name>A0A9D9IH90_9BACT</name>
<keyword evidence="5" id="KW-0472">Membrane</keyword>
<keyword evidence="4" id="KW-0175">Coiled coil</keyword>
<evidence type="ECO:0000256" key="4">
    <source>
        <dbReference type="SAM" id="Coils"/>
    </source>
</evidence>
<keyword evidence="2" id="KW-0238">DNA-binding</keyword>
<protein>
    <submittedName>
        <fullName evidence="7">Helix-turn-helix domain-containing protein</fullName>
    </submittedName>
</protein>
<evidence type="ECO:0000256" key="5">
    <source>
        <dbReference type="SAM" id="Phobius"/>
    </source>
</evidence>
<dbReference type="InterPro" id="IPR018060">
    <property type="entry name" value="HTH_AraC"/>
</dbReference>
<keyword evidence="3" id="KW-0804">Transcription</keyword>
<dbReference type="SUPFAM" id="SSF46689">
    <property type="entry name" value="Homeodomain-like"/>
    <property type="match status" value="1"/>
</dbReference>
<keyword evidence="5" id="KW-1133">Transmembrane helix</keyword>
<reference evidence="7" key="2">
    <citation type="journal article" date="2021" name="PeerJ">
        <title>Extensive microbial diversity within the chicken gut microbiome revealed by metagenomics and culture.</title>
        <authorList>
            <person name="Gilroy R."/>
            <person name="Ravi A."/>
            <person name="Getino M."/>
            <person name="Pursley I."/>
            <person name="Horton D.L."/>
            <person name="Alikhan N.F."/>
            <person name="Baker D."/>
            <person name="Gharbi K."/>
            <person name="Hall N."/>
            <person name="Watson M."/>
            <person name="Adriaenssens E.M."/>
            <person name="Foster-Nyarko E."/>
            <person name="Jarju S."/>
            <person name="Secka A."/>
            <person name="Antonio M."/>
            <person name="Oren A."/>
            <person name="Chaudhuri R.R."/>
            <person name="La Ragione R."/>
            <person name="Hildebrand F."/>
            <person name="Pallen M.J."/>
        </authorList>
    </citation>
    <scope>NUCLEOTIDE SEQUENCE</scope>
    <source>
        <strain evidence="7">B1-8020</strain>
    </source>
</reference>
<dbReference type="EMBL" id="JADIMA010000007">
    <property type="protein sequence ID" value="MBO8472125.1"/>
    <property type="molecule type" value="Genomic_DNA"/>
</dbReference>
<organism evidence="7 8">
    <name type="scientific">Candidatus Merdivivens pullicola</name>
    <dbReference type="NCBI Taxonomy" id="2840872"/>
    <lineage>
        <taxon>Bacteria</taxon>
        <taxon>Pseudomonadati</taxon>
        <taxon>Bacteroidota</taxon>
        <taxon>Bacteroidia</taxon>
        <taxon>Bacteroidales</taxon>
        <taxon>Muribaculaceae</taxon>
        <taxon>Muribaculaceae incertae sedis</taxon>
        <taxon>Candidatus Merdivivens</taxon>
    </lineage>
</organism>
<dbReference type="Pfam" id="PF12833">
    <property type="entry name" value="HTH_18"/>
    <property type="match status" value="1"/>
</dbReference>
<comment type="caution">
    <text evidence="7">The sequence shown here is derived from an EMBL/GenBank/DDBJ whole genome shotgun (WGS) entry which is preliminary data.</text>
</comment>
<evidence type="ECO:0000256" key="3">
    <source>
        <dbReference type="ARBA" id="ARBA00023163"/>
    </source>
</evidence>
<sequence length="545" mass="63143">MYPWPCSAQGNTSEYLGYMYSGRFGKALEYAKCLKEKALETGSLSDEMLADSYIGQAQIAMDNYDSAYFYFNKGLEIWSRIDSSNRRPENYKAMYAICNGMGIYSITIDMNYEKAIEYFMTGSQLAEKQKDYINYAILGSNMVIAYALRKDSSGLKYALEIYGYGKEFNDSYIIYTGSSTCAMMYSLKGETAQAKKYAQEAMSLADKYSDEMGIYRLYAEIMAAEGKTKEAQRYYEMALNDIGRASATTAIAIYLSYGNFLLNTEKNNEALEMLDKGIDLAESKHNRIYTYQLHNAKSEAYARLGKYKDALEEYKLFHTTSIDIFNIERERDVNELTRKYENERHERQIQQHNLEMVKKDREMQSILTAFALVLICLLAIWLMYRHKNHMYLQIARQYKETVEKLKATALNSSEGSKTESRNDKYDDIFERLESLMKNEKIYRELNLTRERVSELMNSNRTYLSQVIKEKTGQSFITYINDFRINEAIEILSDPKNDMPLKALSSHLGFSSITTFYKLFKDKVGMTPAKYREKIIVLSKADNCQN</sequence>
<dbReference type="SMART" id="SM00342">
    <property type="entry name" value="HTH_ARAC"/>
    <property type="match status" value="1"/>
</dbReference>
<dbReference type="GO" id="GO:0043565">
    <property type="term" value="F:sequence-specific DNA binding"/>
    <property type="evidence" value="ECO:0007669"/>
    <property type="project" value="InterPro"/>
</dbReference>
<dbReference type="PROSITE" id="PS00041">
    <property type="entry name" value="HTH_ARAC_FAMILY_1"/>
    <property type="match status" value="1"/>
</dbReference>
<proteinExistence type="predicted"/>
<dbReference type="PROSITE" id="PS50524">
    <property type="entry name" value="RDRP_DSRNA_BIR"/>
    <property type="match status" value="1"/>
</dbReference>
<dbReference type="SUPFAM" id="SSF48452">
    <property type="entry name" value="TPR-like"/>
    <property type="match status" value="2"/>
</dbReference>
<evidence type="ECO:0000256" key="1">
    <source>
        <dbReference type="ARBA" id="ARBA00023015"/>
    </source>
</evidence>
<evidence type="ECO:0000256" key="2">
    <source>
        <dbReference type="ARBA" id="ARBA00023125"/>
    </source>
</evidence>